<feature type="transmembrane region" description="Helical" evidence="1">
    <location>
        <begin position="560"/>
        <end position="582"/>
    </location>
</feature>
<evidence type="ECO:0000256" key="1">
    <source>
        <dbReference type="SAM" id="Phobius"/>
    </source>
</evidence>
<keyword evidence="1 2" id="KW-0812">Transmembrane</keyword>
<dbReference type="Gene3D" id="2.120.10.80">
    <property type="entry name" value="Kelch-type beta propeller"/>
    <property type="match status" value="1"/>
</dbReference>
<reference evidence="2 3" key="1">
    <citation type="submission" date="2015-09" db="EMBL/GenBank/DDBJ databases">
        <authorList>
            <consortium name="Pathogen Informatics"/>
        </authorList>
    </citation>
    <scope>NUCLEOTIDE SEQUENCE [LARGE SCALE GENOMIC DNA]</scope>
    <source>
        <strain evidence="2 3">2789STDY5834846</strain>
    </source>
</reference>
<evidence type="ECO:0000313" key="3">
    <source>
        <dbReference type="Proteomes" id="UP000095606"/>
    </source>
</evidence>
<dbReference type="InterPro" id="IPR015915">
    <property type="entry name" value="Kelch-typ_b-propeller"/>
</dbReference>
<dbReference type="EMBL" id="CZAE01000029">
    <property type="protein sequence ID" value="CUQ19271.1"/>
    <property type="molecule type" value="Genomic_DNA"/>
</dbReference>
<organism evidence="2 3">
    <name type="scientific">Bacteroides faecis</name>
    <dbReference type="NCBI Taxonomy" id="674529"/>
    <lineage>
        <taxon>Bacteria</taxon>
        <taxon>Pseudomonadati</taxon>
        <taxon>Bacteroidota</taxon>
        <taxon>Bacteroidia</taxon>
        <taxon>Bacteroidales</taxon>
        <taxon>Bacteroidaceae</taxon>
        <taxon>Bacteroides</taxon>
    </lineage>
</organism>
<evidence type="ECO:0000313" key="2">
    <source>
        <dbReference type="EMBL" id="CUQ19271.1"/>
    </source>
</evidence>
<dbReference type="Proteomes" id="UP000095606">
    <property type="component" value="Unassembled WGS sequence"/>
</dbReference>
<protein>
    <submittedName>
        <fullName evidence="2">Putative transmembrane protein</fullName>
    </submittedName>
</protein>
<dbReference type="AlphaFoldDB" id="A0A174UEW9"/>
<dbReference type="SUPFAM" id="SSF50965">
    <property type="entry name" value="Galactose oxidase, central domain"/>
    <property type="match status" value="1"/>
</dbReference>
<keyword evidence="1" id="KW-1133">Transmembrane helix</keyword>
<name>A0A174UEW9_9BACE</name>
<dbReference type="GO" id="GO:0003677">
    <property type="term" value="F:DNA binding"/>
    <property type="evidence" value="ECO:0007669"/>
    <property type="project" value="TreeGrafter"/>
</dbReference>
<dbReference type="PANTHER" id="PTHR35807:SF1">
    <property type="entry name" value="TRANSCRIPTIONAL REGULATOR REDD"/>
    <property type="match status" value="1"/>
</dbReference>
<gene>
    <name evidence="2" type="ORF">ERS852461_04516</name>
</gene>
<accession>A0A174UEW9</accession>
<dbReference type="NCBIfam" id="TIGR01167">
    <property type="entry name" value="LPXTG_anchor"/>
    <property type="match status" value="1"/>
</dbReference>
<proteinExistence type="predicted"/>
<keyword evidence="1" id="KW-0472">Membrane</keyword>
<dbReference type="InterPro" id="IPR051677">
    <property type="entry name" value="AfsR-DnrI-RedD_regulator"/>
</dbReference>
<dbReference type="GeneID" id="69588624"/>
<dbReference type="RefSeq" id="WP_055271321.1">
    <property type="nucleotide sequence ID" value="NZ_CABMFH010000043.1"/>
</dbReference>
<dbReference type="GO" id="GO:0006355">
    <property type="term" value="P:regulation of DNA-templated transcription"/>
    <property type="evidence" value="ECO:0007669"/>
    <property type="project" value="TreeGrafter"/>
</dbReference>
<dbReference type="InterPro" id="IPR011043">
    <property type="entry name" value="Gal_Oxase/kelch_b-propeller"/>
</dbReference>
<accession>A0A3E5G286</accession>
<dbReference type="PANTHER" id="PTHR35807">
    <property type="entry name" value="TRANSCRIPTIONAL REGULATOR REDD-RELATED"/>
    <property type="match status" value="1"/>
</dbReference>
<sequence length="856" mass="98059">MIDNIKYRYVLFLVFLLHIWVCKGNIMDTGVYDYGLTFLAHSTNQDQRTNLDLTSTASLSFPEEGFSVGFDIKLRNELYTYGYVVRVIADDSSCFDFISYLLYSRFNMVLTDKDRVVKNTEIVDSVKIVADKWIHVDLLFTREGIHIVADGIKAEIAHSLDSFKDIKIYFGGSKHPRFFSTDVPPMTIRNITLADSHGKALYQWDLAAHDKDEIFDNIKNRKAFVRNGVWEIDKHTKWAAMSSLIVQGPNPQVAYDDAGGRFFIVGESQLFIYDVKSNHIDSITYKGHSFIGASSQVIYDAKRNRLLSYTPDLKDLNIYDFSRQSWTLDTSVVIDTRQHHNRIINRKRDELIVFGGYGNHRYNSQLNRIKLEKSEGWTTTSLDSCIYPRYLSAMGQESDDELLIMGGYGNQSGKQEESPGNFYDLYRLDLQTGKCNKLWEFVNDREHFTFGNSMIVDTLSNSVYALTYNNDRYNTLIYLSRFDIRTKQPVQEVMSDSITYNFLDIHSYCDMFLHKETSSIYAVVLQEKEPGESKVEFYKLAFPPLSKEDILPHQTTGTTLLVLIAAGVFVFICLLGGALWLLRKKKKDTGVIATLADESEENPVKLEVKERKFSSVLLLGGFQVFDKQGCNITGDFTPTLKQLFLFLLLNSVKNEKGTTSQCLDETFWFDMSKSSASNNRNVNIRKLRLIIDKIGDISILNKNGYWYLHLGKEIICDYQEVMKLLNQVKAKNAITDKKVINEIISLASAGALLPNVSAEWIDEYKSAYYVLLTEILLSMVNHPDIQADSRLLLRISDVILLVDNIDEDAIRTKCKVLYQMGQKGLSKQCFDKFCVEYERLLNAKPDFSYDDIINSL</sequence>